<gene>
    <name evidence="2" type="ORF">SAMN04488543_1631</name>
</gene>
<keyword evidence="3" id="KW-1185">Reference proteome</keyword>
<evidence type="ECO:0000256" key="1">
    <source>
        <dbReference type="SAM" id="MobiDB-lite"/>
    </source>
</evidence>
<dbReference type="InterPro" id="IPR009959">
    <property type="entry name" value="Cyclase_SnoaL-like"/>
</dbReference>
<dbReference type="Proteomes" id="UP000199092">
    <property type="component" value="Chromosome I"/>
</dbReference>
<accession>A0A1H1RRZ2</accession>
<dbReference type="OrthoDB" id="129343at2"/>
<reference evidence="2 3" key="1">
    <citation type="submission" date="2016-10" db="EMBL/GenBank/DDBJ databases">
        <authorList>
            <person name="de Groot N.N."/>
        </authorList>
    </citation>
    <scope>NUCLEOTIDE SEQUENCE [LARGE SCALE GENOMIC DNA]</scope>
    <source>
        <strain evidence="2 3">DSM 21741</strain>
    </source>
</reference>
<name>A0A1H1RRZ2_9ACTN</name>
<feature type="region of interest" description="Disordered" evidence="1">
    <location>
        <begin position="139"/>
        <end position="162"/>
    </location>
</feature>
<organism evidence="2 3">
    <name type="scientific">Friedmanniella luteola</name>
    <dbReference type="NCBI Taxonomy" id="546871"/>
    <lineage>
        <taxon>Bacteria</taxon>
        <taxon>Bacillati</taxon>
        <taxon>Actinomycetota</taxon>
        <taxon>Actinomycetes</taxon>
        <taxon>Propionibacteriales</taxon>
        <taxon>Nocardioidaceae</taxon>
        <taxon>Friedmanniella</taxon>
    </lineage>
</organism>
<sequence>MSSLIERALALWGRPSPPDVALEAFRAVYADPVLVNGAPTALVVLVERAQMMQAAFEGLRHTVHEQVEAPGRLAFAFRLSGRLVGPLATPLGELAPTGEQVEVAGMDIFVVEEGRVTAVWALADHLTLLMDVGAVTPLPPSSSPAGAGPGRPAAPSVPHRGP</sequence>
<evidence type="ECO:0000313" key="2">
    <source>
        <dbReference type="EMBL" id="SDS38432.1"/>
    </source>
</evidence>
<dbReference type="Gene3D" id="3.10.450.50">
    <property type="match status" value="1"/>
</dbReference>
<dbReference type="SUPFAM" id="SSF54427">
    <property type="entry name" value="NTF2-like"/>
    <property type="match status" value="1"/>
</dbReference>
<evidence type="ECO:0000313" key="3">
    <source>
        <dbReference type="Proteomes" id="UP000199092"/>
    </source>
</evidence>
<dbReference type="Pfam" id="PF07366">
    <property type="entry name" value="SnoaL"/>
    <property type="match status" value="1"/>
</dbReference>
<feature type="compositionally biased region" description="Low complexity" evidence="1">
    <location>
        <begin position="143"/>
        <end position="162"/>
    </location>
</feature>
<dbReference type="AlphaFoldDB" id="A0A1H1RRZ2"/>
<protein>
    <submittedName>
        <fullName evidence="2">Predicted ester cyclase</fullName>
    </submittedName>
</protein>
<proteinExistence type="predicted"/>
<dbReference type="RefSeq" id="WP_157720355.1">
    <property type="nucleotide sequence ID" value="NZ_LT629749.1"/>
</dbReference>
<dbReference type="InterPro" id="IPR032710">
    <property type="entry name" value="NTF2-like_dom_sf"/>
</dbReference>
<dbReference type="STRING" id="546871.SAMN04488543_1631"/>
<dbReference type="EMBL" id="LT629749">
    <property type="protein sequence ID" value="SDS38432.1"/>
    <property type="molecule type" value="Genomic_DNA"/>
</dbReference>
<dbReference type="GO" id="GO:0030638">
    <property type="term" value="P:polyketide metabolic process"/>
    <property type="evidence" value="ECO:0007669"/>
    <property type="project" value="InterPro"/>
</dbReference>